<name>A0A9K3LB52_9STRA</name>
<keyword evidence="2" id="KW-1185">Reference proteome</keyword>
<protein>
    <submittedName>
        <fullName evidence="1">Uncharacterized protein</fullName>
    </submittedName>
</protein>
<sequence length="107" mass="12074">MVGGRVLCIHPDMRCHTGATMTLGKGSVYSMSTRQKINTRSSTEAELVGVNNAMSIILWTRHFLVLEETMLEKLEFVVTGLMSHEMINQQVNFNHVNDIEDHLVESL</sequence>
<organism evidence="1 2">
    <name type="scientific">Nitzschia inconspicua</name>
    <dbReference type="NCBI Taxonomy" id="303405"/>
    <lineage>
        <taxon>Eukaryota</taxon>
        <taxon>Sar</taxon>
        <taxon>Stramenopiles</taxon>
        <taxon>Ochrophyta</taxon>
        <taxon>Bacillariophyta</taxon>
        <taxon>Bacillariophyceae</taxon>
        <taxon>Bacillariophycidae</taxon>
        <taxon>Bacillariales</taxon>
        <taxon>Bacillariaceae</taxon>
        <taxon>Nitzschia</taxon>
    </lineage>
</organism>
<dbReference type="EMBL" id="JAGRRH010000014">
    <property type="protein sequence ID" value="KAG7358248.1"/>
    <property type="molecule type" value="Genomic_DNA"/>
</dbReference>
<dbReference type="Proteomes" id="UP000693970">
    <property type="component" value="Unassembled WGS sequence"/>
</dbReference>
<gene>
    <name evidence="1" type="ORF">IV203_014835</name>
</gene>
<accession>A0A9K3LB52</accession>
<evidence type="ECO:0000313" key="1">
    <source>
        <dbReference type="EMBL" id="KAG7358248.1"/>
    </source>
</evidence>
<dbReference type="AlphaFoldDB" id="A0A9K3LB52"/>
<dbReference type="OrthoDB" id="8188638at2759"/>
<reference evidence="1" key="1">
    <citation type="journal article" date="2021" name="Sci. Rep.">
        <title>Diploid genomic architecture of Nitzschia inconspicua, an elite biomass production diatom.</title>
        <authorList>
            <person name="Oliver A."/>
            <person name="Podell S."/>
            <person name="Pinowska A."/>
            <person name="Traller J.C."/>
            <person name="Smith S.R."/>
            <person name="McClure R."/>
            <person name="Beliaev A."/>
            <person name="Bohutskyi P."/>
            <person name="Hill E.A."/>
            <person name="Rabines A."/>
            <person name="Zheng H."/>
            <person name="Allen L.Z."/>
            <person name="Kuo A."/>
            <person name="Grigoriev I.V."/>
            <person name="Allen A.E."/>
            <person name="Hazlebeck D."/>
            <person name="Allen E.E."/>
        </authorList>
    </citation>
    <scope>NUCLEOTIDE SEQUENCE</scope>
    <source>
        <strain evidence="1">Hildebrandi</strain>
    </source>
</reference>
<evidence type="ECO:0000313" key="2">
    <source>
        <dbReference type="Proteomes" id="UP000693970"/>
    </source>
</evidence>
<comment type="caution">
    <text evidence="1">The sequence shown here is derived from an EMBL/GenBank/DDBJ whole genome shotgun (WGS) entry which is preliminary data.</text>
</comment>
<proteinExistence type="predicted"/>
<reference evidence="1" key="2">
    <citation type="submission" date="2021-04" db="EMBL/GenBank/DDBJ databases">
        <authorList>
            <person name="Podell S."/>
        </authorList>
    </citation>
    <scope>NUCLEOTIDE SEQUENCE</scope>
    <source>
        <strain evidence="1">Hildebrandi</strain>
    </source>
</reference>